<proteinExistence type="inferred from homology"/>
<evidence type="ECO:0000256" key="2">
    <source>
        <dbReference type="ARBA" id="ARBA00010323"/>
    </source>
</evidence>
<keyword evidence="4 8" id="KW-0812">Transmembrane</keyword>
<keyword evidence="10" id="KW-1185">Reference proteome</keyword>
<accession>A0ABP8KKJ0</accession>
<keyword evidence="6 7" id="KW-0472">Membrane</keyword>
<dbReference type="Proteomes" id="UP001500936">
    <property type="component" value="Unassembled WGS sequence"/>
</dbReference>
<name>A0ABP8KKJ0_9BACT</name>
<evidence type="ECO:0000256" key="5">
    <source>
        <dbReference type="ARBA" id="ARBA00022989"/>
    </source>
</evidence>
<evidence type="ECO:0000256" key="3">
    <source>
        <dbReference type="ARBA" id="ARBA00022475"/>
    </source>
</evidence>
<gene>
    <name evidence="9" type="ORF">GCM10023187_30760</name>
</gene>
<evidence type="ECO:0000256" key="4">
    <source>
        <dbReference type="ARBA" id="ARBA00022692"/>
    </source>
</evidence>
<evidence type="ECO:0000256" key="1">
    <source>
        <dbReference type="ARBA" id="ARBA00004651"/>
    </source>
</evidence>
<feature type="transmembrane region" description="Helical" evidence="8">
    <location>
        <begin position="467"/>
        <end position="486"/>
    </location>
</feature>
<dbReference type="PIRSF" id="PIRSF500217">
    <property type="entry name" value="AlgI"/>
    <property type="match status" value="1"/>
</dbReference>
<dbReference type="InterPro" id="IPR051085">
    <property type="entry name" value="MB_O-acyltransferase"/>
</dbReference>
<comment type="similarity">
    <text evidence="2 7">Belongs to the membrane-bound acyltransferase family.</text>
</comment>
<feature type="transmembrane region" description="Helical" evidence="8">
    <location>
        <begin position="493"/>
        <end position="512"/>
    </location>
</feature>
<dbReference type="InterPro" id="IPR028362">
    <property type="entry name" value="AlgI"/>
</dbReference>
<dbReference type="InterPro" id="IPR004299">
    <property type="entry name" value="MBOAT_fam"/>
</dbReference>
<sequence length="522" mass="59738">MLFNSLQFLLYFVVVTLTYFSLPWRGRWVLLLTASCYFYMVFQPPYLLILLLTILIDYIAGIWIEKTEGRTRKWLLIISLISNIGILAFFKYLGFFTENISGIFDWLGMPHLAQEITSLVNRVFVKVLHVFGQSGISSFKDNMSILPIGLSFHTFQAMSYTIEVYRGHQKAERHFGIYALYVMFYPQLVAGPIERPQNVLHQFHTYFPYNFENVKAGLMQMAFGFFKKVVIADRLALVVNHAYNDPAQHNGLTLLIATFFFTFQIYCDFSGYSDIAIGAARVMGFTLMENFKAPYFAQSISEFWRRWHISLSTWFRDYLYIPLGGNRVGEGRKYANLMLVFLASGLWHGANWTYVIWGGLNGFYQIAATLRDKLLNRFGGNPPGGPATATPAPKVARLGFAATPGAMAAPPAIVRIIGNTLFTFVLVMLTWVFFRAANTSDAFLILRKIAGLSLSSTVSTPLNTTEMWFSVFLIAALMVKEYYYLYIPTRNTLRFYVVITLIALLCYFFGVFTSNQFIYFQF</sequence>
<protein>
    <submittedName>
        <fullName evidence="9">MBOAT family protein</fullName>
    </submittedName>
</protein>
<dbReference type="PANTHER" id="PTHR13285:SF18">
    <property type="entry name" value="PROTEIN-CYSTEINE N-PALMITOYLTRANSFERASE RASP"/>
    <property type="match status" value="1"/>
</dbReference>
<keyword evidence="3 7" id="KW-1003">Cell membrane</keyword>
<evidence type="ECO:0000313" key="10">
    <source>
        <dbReference type="Proteomes" id="UP001500936"/>
    </source>
</evidence>
<dbReference type="RefSeq" id="WP_345268666.1">
    <property type="nucleotide sequence ID" value="NZ_BAABHB010000005.1"/>
</dbReference>
<keyword evidence="7" id="KW-0012">Acyltransferase</keyword>
<feature type="transmembrane region" description="Helical" evidence="8">
    <location>
        <begin position="74"/>
        <end position="93"/>
    </location>
</feature>
<dbReference type="Pfam" id="PF03062">
    <property type="entry name" value="MBOAT"/>
    <property type="match status" value="1"/>
</dbReference>
<comment type="caution">
    <text evidence="9">The sequence shown here is derived from an EMBL/GenBank/DDBJ whole genome shotgun (WGS) entry which is preliminary data.</text>
</comment>
<dbReference type="EMBL" id="BAABHB010000005">
    <property type="protein sequence ID" value="GAA4408614.1"/>
    <property type="molecule type" value="Genomic_DNA"/>
</dbReference>
<keyword evidence="7" id="KW-0808">Transferase</keyword>
<evidence type="ECO:0000256" key="8">
    <source>
        <dbReference type="SAM" id="Phobius"/>
    </source>
</evidence>
<organism evidence="9 10">
    <name type="scientific">Nibrella viscosa</name>
    <dbReference type="NCBI Taxonomy" id="1084524"/>
    <lineage>
        <taxon>Bacteria</taxon>
        <taxon>Pseudomonadati</taxon>
        <taxon>Bacteroidota</taxon>
        <taxon>Cytophagia</taxon>
        <taxon>Cytophagales</taxon>
        <taxon>Spirosomataceae</taxon>
        <taxon>Nibrella</taxon>
    </lineage>
</organism>
<dbReference type="PANTHER" id="PTHR13285">
    <property type="entry name" value="ACYLTRANSFERASE"/>
    <property type="match status" value="1"/>
</dbReference>
<evidence type="ECO:0000313" key="9">
    <source>
        <dbReference type="EMBL" id="GAA4408614.1"/>
    </source>
</evidence>
<dbReference type="InterPro" id="IPR024194">
    <property type="entry name" value="Ac/AlaTfrase_AlgI/DltB"/>
</dbReference>
<reference evidence="10" key="1">
    <citation type="journal article" date="2019" name="Int. J. Syst. Evol. Microbiol.">
        <title>The Global Catalogue of Microorganisms (GCM) 10K type strain sequencing project: providing services to taxonomists for standard genome sequencing and annotation.</title>
        <authorList>
            <consortium name="The Broad Institute Genomics Platform"/>
            <consortium name="The Broad Institute Genome Sequencing Center for Infectious Disease"/>
            <person name="Wu L."/>
            <person name="Ma J."/>
        </authorList>
    </citation>
    <scope>NUCLEOTIDE SEQUENCE [LARGE SCALE GENOMIC DNA]</scope>
    <source>
        <strain evidence="10">JCM 17925</strain>
    </source>
</reference>
<feature type="transmembrane region" description="Helical" evidence="8">
    <location>
        <begin position="416"/>
        <end position="434"/>
    </location>
</feature>
<keyword evidence="5 8" id="KW-1133">Transmembrane helix</keyword>
<feature type="transmembrane region" description="Helical" evidence="8">
    <location>
        <begin position="36"/>
        <end position="62"/>
    </location>
</feature>
<evidence type="ECO:0000256" key="6">
    <source>
        <dbReference type="ARBA" id="ARBA00023136"/>
    </source>
</evidence>
<evidence type="ECO:0000256" key="7">
    <source>
        <dbReference type="PIRNR" id="PIRNR016636"/>
    </source>
</evidence>
<feature type="transmembrane region" description="Helical" evidence="8">
    <location>
        <begin position="6"/>
        <end position="24"/>
    </location>
</feature>
<dbReference type="PIRSF" id="PIRSF016636">
    <property type="entry name" value="AlgI_DltB"/>
    <property type="match status" value="1"/>
</dbReference>
<comment type="subcellular location">
    <subcellularLocation>
        <location evidence="1">Cell membrane</location>
        <topology evidence="1">Multi-pass membrane protein</topology>
    </subcellularLocation>
</comment>